<dbReference type="InterPro" id="IPR001394">
    <property type="entry name" value="Peptidase_C19_UCH"/>
</dbReference>
<dbReference type="PROSITE" id="PS50206">
    <property type="entry name" value="RHODANESE_3"/>
    <property type="match status" value="1"/>
</dbReference>
<dbReference type="GO" id="GO:0016579">
    <property type="term" value="P:protein deubiquitination"/>
    <property type="evidence" value="ECO:0007669"/>
    <property type="project" value="InterPro"/>
</dbReference>
<comment type="catalytic activity">
    <reaction evidence="1">
        <text>Thiol-dependent hydrolysis of ester, thioester, amide, peptide and isopeptide bonds formed by the C-terminal Gly of ubiquitin (a 76-residue protein attached to proteins as an intracellular targeting signal).</text>
        <dbReference type="EC" id="3.4.19.12"/>
    </reaction>
</comment>
<feature type="compositionally biased region" description="Basic and acidic residues" evidence="8">
    <location>
        <begin position="248"/>
        <end position="267"/>
    </location>
</feature>
<feature type="region of interest" description="Disordered" evidence="8">
    <location>
        <begin position="772"/>
        <end position="803"/>
    </location>
</feature>
<accession>A0AAN8RAX4</accession>
<dbReference type="GO" id="GO:0004843">
    <property type="term" value="F:cysteine-type deubiquitinase activity"/>
    <property type="evidence" value="ECO:0007669"/>
    <property type="project" value="UniProtKB-EC"/>
</dbReference>
<dbReference type="AlphaFoldDB" id="A0AAN8RAX4"/>
<dbReference type="Pfam" id="PF00581">
    <property type="entry name" value="Rhodanese"/>
    <property type="match status" value="1"/>
</dbReference>
<name>A0AAN8RAX4_9PEZI</name>
<dbReference type="EC" id="3.4.19.12" evidence="3"/>
<feature type="compositionally biased region" description="Pro residues" evidence="8">
    <location>
        <begin position="389"/>
        <end position="402"/>
    </location>
</feature>
<dbReference type="PROSITE" id="PS00972">
    <property type="entry name" value="USP_1"/>
    <property type="match status" value="1"/>
</dbReference>
<dbReference type="InterPro" id="IPR038765">
    <property type="entry name" value="Papain-like_cys_pep_sf"/>
</dbReference>
<feature type="compositionally biased region" description="Polar residues" evidence="8">
    <location>
        <begin position="713"/>
        <end position="725"/>
    </location>
</feature>
<dbReference type="CDD" id="cd02674">
    <property type="entry name" value="Peptidase_C19R"/>
    <property type="match status" value="1"/>
</dbReference>
<dbReference type="PANTHER" id="PTHR21646">
    <property type="entry name" value="UBIQUITIN CARBOXYL-TERMINAL HYDROLASE"/>
    <property type="match status" value="1"/>
</dbReference>
<keyword evidence="5" id="KW-0833">Ubl conjugation pathway</keyword>
<evidence type="ECO:0000256" key="4">
    <source>
        <dbReference type="ARBA" id="ARBA00022670"/>
    </source>
</evidence>
<evidence type="ECO:0000313" key="12">
    <source>
        <dbReference type="Proteomes" id="UP001313282"/>
    </source>
</evidence>
<dbReference type="Pfam" id="PF00443">
    <property type="entry name" value="UCH"/>
    <property type="match status" value="1"/>
</dbReference>
<feature type="compositionally biased region" description="Low complexity" evidence="8">
    <location>
        <begin position="22"/>
        <end position="44"/>
    </location>
</feature>
<feature type="region of interest" description="Disordered" evidence="8">
    <location>
        <begin position="229"/>
        <end position="350"/>
    </location>
</feature>
<evidence type="ECO:0000259" key="9">
    <source>
        <dbReference type="PROSITE" id="PS50206"/>
    </source>
</evidence>
<evidence type="ECO:0000259" key="10">
    <source>
        <dbReference type="PROSITE" id="PS50235"/>
    </source>
</evidence>
<protein>
    <recommendedName>
        <fullName evidence="3">ubiquitinyl hydrolase 1</fullName>
        <ecNumber evidence="3">3.4.19.12</ecNumber>
    </recommendedName>
</protein>
<dbReference type="InterPro" id="IPR028889">
    <property type="entry name" value="USP"/>
</dbReference>
<feature type="domain" description="Rhodanese" evidence="9">
    <location>
        <begin position="427"/>
        <end position="553"/>
    </location>
</feature>
<gene>
    <name evidence="11" type="primary">DOA4</name>
    <name evidence="11" type="ORF">TWF718_009964</name>
</gene>
<dbReference type="InterPro" id="IPR036873">
    <property type="entry name" value="Rhodanese-like_dom_sf"/>
</dbReference>
<dbReference type="Proteomes" id="UP001313282">
    <property type="component" value="Unassembled WGS sequence"/>
</dbReference>
<dbReference type="InterPro" id="IPR001763">
    <property type="entry name" value="Rhodanese-like_dom"/>
</dbReference>
<dbReference type="EMBL" id="JAVHNR010000007">
    <property type="protein sequence ID" value="KAK6337181.1"/>
    <property type="molecule type" value="Genomic_DNA"/>
</dbReference>
<proteinExistence type="inferred from homology"/>
<sequence length="1195" mass="131271">MPTAVPSPFPPFSSVIVAGATAPTTASSSPPGSSRSSAVSADTSMTSIGSGGGNSSGNGAGAGGSGGAGGGRVYRHLDELKLKIAAEQPKSSLSIGALLMLAQRRFKGAIMNIELKRLDLAYVDFNVSVDILINVIPHHREYPTWINRNLNDNVTEFKALKQDMKKHLDRMDNIKRIISEDNIKNNTPPPFQKATPSSPPPNPVTTTKTTSLAAVEETTAVASNAAMLPTNGHPAAISIKQPPPRPAKPKDLQNYHHETRKSTDRPPSRGLPTTAAATTSAPRSSHDLLRERFEKLRDSANGPPTNHSRISISDPAGMRRRLPSIPSVSTDESFLPRPPSPTYSPVRQYPDSSSYFPVPGESQARPLVRAASNTSLDNYVRPSSAASAPIPPSSTPPIPIPPTNTGDTTISAERLSEWLGLVSRISILIIDVRERSEFDQGHIFARDIICIEPTALRDNMSADQLEDALSLSPDKEQTMFKKRDKYDFVVYHDQSSSALTTYQRGADKVQQRALKVLVQAIHDLAYDKRLKNPPKLLVGGIHAWSEFNGLTSLVQTSQSSQKSGLVRAGAKTSTTSQSSIAARRKEKNRMALLGQVLPDDKRSELNNAQPINQQEEAEWIARLKRENTTISVKRPVGLDTSDPKFHNRTASLVSMDFERSPDIEEFFQRFPALGQNHMDLPGIPARSPPSPPPEGSTQQAAAYPILPVLGSANQLSISPTPSVNEDQSHMPPPTRAPPPVPPPVPLKEVPDTTLTRRNTIIDHVFHGFTDVQNPSFHPVTPTSPSRPPPAVPKKSYSGVSEHHQPQAPALDSISVPFITPAGPTGFGTTGLKNLGNTCYMNSIIQCMSGTVPLARYFLSGFYKGHLNRENRLGSRGIFAEAFANLNRNLWEETYAFVSPVTIKDISGRLNSQFRGKDQQDAQEYLEFFLDYLHEDLNANAGKPRLRELTDDEEKRREELPVQLASYYEWERYVHTNLSMIVKWFQGQFRSRLKCLKCGHTSTTYSPFMYLSLPIPAKAGPNGCTLKDCMDEFTKEEILDGDDAWHCPVCKKPRKASKQLSISRMPVVLIIHLKRFSNHGMWRDKVNTLVNFGKSVDLTRYVPPPLDPKDLPGGAGLPTGSEVTPPFYYSLYAVTNHYGSLTSGHYTAFVRVGGGTGGREGGVWHKFDDTKATKMEADDVVNRNAYILFWVRNGIM</sequence>
<evidence type="ECO:0000256" key="3">
    <source>
        <dbReference type="ARBA" id="ARBA00012759"/>
    </source>
</evidence>
<keyword evidence="12" id="KW-1185">Reference proteome</keyword>
<dbReference type="PROSITE" id="PS00973">
    <property type="entry name" value="USP_2"/>
    <property type="match status" value="1"/>
</dbReference>
<keyword evidence="7" id="KW-0788">Thiol protease</keyword>
<dbReference type="InterPro" id="IPR018200">
    <property type="entry name" value="USP_CS"/>
</dbReference>
<feature type="compositionally biased region" description="Pro residues" evidence="8">
    <location>
        <begin position="730"/>
        <end position="745"/>
    </location>
</feature>
<feature type="compositionally biased region" description="Polar residues" evidence="8">
    <location>
        <begin position="302"/>
        <end position="311"/>
    </location>
</feature>
<feature type="region of interest" description="Disordered" evidence="8">
    <location>
        <begin position="179"/>
        <end position="209"/>
    </location>
</feature>
<evidence type="ECO:0000256" key="7">
    <source>
        <dbReference type="ARBA" id="ARBA00022807"/>
    </source>
</evidence>
<keyword evidence="4 11" id="KW-0645">Protease</keyword>
<dbReference type="Gene3D" id="3.90.70.10">
    <property type="entry name" value="Cysteine proteinases"/>
    <property type="match status" value="1"/>
</dbReference>
<feature type="region of interest" description="Disordered" evidence="8">
    <location>
        <begin position="380"/>
        <end position="403"/>
    </location>
</feature>
<dbReference type="InterPro" id="IPR050185">
    <property type="entry name" value="Ub_carboxyl-term_hydrolase"/>
</dbReference>
<comment type="similarity">
    <text evidence="2">Belongs to the peptidase C19 family.</text>
</comment>
<dbReference type="GO" id="GO:0006508">
    <property type="term" value="P:proteolysis"/>
    <property type="evidence" value="ECO:0007669"/>
    <property type="project" value="UniProtKB-KW"/>
</dbReference>
<feature type="region of interest" description="Disordered" evidence="8">
    <location>
        <begin position="22"/>
        <end position="68"/>
    </location>
</feature>
<feature type="region of interest" description="Disordered" evidence="8">
    <location>
        <begin position="713"/>
        <end position="745"/>
    </location>
</feature>
<evidence type="ECO:0000313" key="11">
    <source>
        <dbReference type="EMBL" id="KAK6337181.1"/>
    </source>
</evidence>
<evidence type="ECO:0000256" key="8">
    <source>
        <dbReference type="SAM" id="MobiDB-lite"/>
    </source>
</evidence>
<keyword evidence="6" id="KW-0378">Hydrolase</keyword>
<dbReference type="Gene3D" id="3.40.250.10">
    <property type="entry name" value="Rhodanese-like domain"/>
    <property type="match status" value="1"/>
</dbReference>
<dbReference type="SUPFAM" id="SSF52821">
    <property type="entry name" value="Rhodanese/Cell cycle control phosphatase"/>
    <property type="match status" value="1"/>
</dbReference>
<evidence type="ECO:0000256" key="5">
    <source>
        <dbReference type="ARBA" id="ARBA00022786"/>
    </source>
</evidence>
<feature type="compositionally biased region" description="Gly residues" evidence="8">
    <location>
        <begin position="49"/>
        <end position="68"/>
    </location>
</feature>
<organism evidence="11 12">
    <name type="scientific">Orbilia javanica</name>
    <dbReference type="NCBI Taxonomy" id="47235"/>
    <lineage>
        <taxon>Eukaryota</taxon>
        <taxon>Fungi</taxon>
        <taxon>Dikarya</taxon>
        <taxon>Ascomycota</taxon>
        <taxon>Pezizomycotina</taxon>
        <taxon>Orbiliomycetes</taxon>
        <taxon>Orbiliales</taxon>
        <taxon>Orbiliaceae</taxon>
        <taxon>Orbilia</taxon>
    </lineage>
</organism>
<feature type="domain" description="USP" evidence="10">
    <location>
        <begin position="829"/>
        <end position="1192"/>
    </location>
</feature>
<reference evidence="11 12" key="1">
    <citation type="submission" date="2019-10" db="EMBL/GenBank/DDBJ databases">
        <authorList>
            <person name="Palmer J.M."/>
        </authorList>
    </citation>
    <scope>NUCLEOTIDE SEQUENCE [LARGE SCALE GENOMIC DNA]</scope>
    <source>
        <strain evidence="11 12">TWF718</strain>
    </source>
</reference>
<feature type="compositionally biased region" description="Pro residues" evidence="8">
    <location>
        <begin position="187"/>
        <end position="203"/>
    </location>
</feature>
<evidence type="ECO:0000256" key="6">
    <source>
        <dbReference type="ARBA" id="ARBA00022801"/>
    </source>
</evidence>
<dbReference type="SUPFAM" id="SSF54001">
    <property type="entry name" value="Cysteine proteinases"/>
    <property type="match status" value="1"/>
</dbReference>
<dbReference type="SMART" id="SM00450">
    <property type="entry name" value="RHOD"/>
    <property type="match status" value="1"/>
</dbReference>
<evidence type="ECO:0000256" key="1">
    <source>
        <dbReference type="ARBA" id="ARBA00000707"/>
    </source>
</evidence>
<comment type="caution">
    <text evidence="11">The sequence shown here is derived from an EMBL/GenBank/DDBJ whole genome shotgun (WGS) entry which is preliminary data.</text>
</comment>
<evidence type="ECO:0000256" key="2">
    <source>
        <dbReference type="ARBA" id="ARBA00009085"/>
    </source>
</evidence>
<feature type="compositionally biased region" description="Basic and acidic residues" evidence="8">
    <location>
        <begin position="284"/>
        <end position="298"/>
    </location>
</feature>
<dbReference type="PROSITE" id="PS50235">
    <property type="entry name" value="USP_3"/>
    <property type="match status" value="1"/>
</dbReference>
<dbReference type="PANTHER" id="PTHR21646:SF95">
    <property type="entry name" value="UBIQUITIN CARBOXYL-TERMINAL HYDROLASE 4-RELATED"/>
    <property type="match status" value="1"/>
</dbReference>